<organism evidence="1 2">
    <name type="scientific">Acaryochloris marina (strain MBIC 11017)</name>
    <dbReference type="NCBI Taxonomy" id="329726"/>
    <lineage>
        <taxon>Bacteria</taxon>
        <taxon>Bacillati</taxon>
        <taxon>Cyanobacteriota</taxon>
        <taxon>Cyanophyceae</taxon>
        <taxon>Acaryochloridales</taxon>
        <taxon>Acaryochloridaceae</taxon>
        <taxon>Acaryochloris</taxon>
    </lineage>
</organism>
<accession>B0CE37</accession>
<protein>
    <submittedName>
        <fullName evidence="1">Uncharacterized protein</fullName>
    </submittedName>
</protein>
<name>B0CE37_ACAM1</name>
<keyword evidence="2" id="KW-1185">Reference proteome</keyword>
<dbReference type="AlphaFoldDB" id="B0CE37"/>
<evidence type="ECO:0000313" key="1">
    <source>
        <dbReference type="EMBL" id="ABW30511.1"/>
    </source>
</evidence>
<reference evidence="1 2" key="1">
    <citation type="journal article" date="2008" name="Proc. Natl. Acad. Sci. U.S.A.">
        <title>Niche adaptation and genome expansion in the chlorophyll d-producing cyanobacterium Acaryochloris marina.</title>
        <authorList>
            <person name="Swingley W.D."/>
            <person name="Chen M."/>
            <person name="Cheung P.C."/>
            <person name="Conrad A.L."/>
            <person name="Dejesa L.C."/>
            <person name="Hao J."/>
            <person name="Honchak B.M."/>
            <person name="Karbach L.E."/>
            <person name="Kurdoglu A."/>
            <person name="Lahiri S."/>
            <person name="Mastrian S.D."/>
            <person name="Miyashita H."/>
            <person name="Page L."/>
            <person name="Ramakrishna P."/>
            <person name="Satoh S."/>
            <person name="Sattley W.M."/>
            <person name="Shimada Y."/>
            <person name="Taylor H.L."/>
            <person name="Tomo T."/>
            <person name="Tsuchiya T."/>
            <person name="Wang Z.T."/>
            <person name="Raymond J."/>
            <person name="Mimuro M."/>
            <person name="Blankenship R.E."/>
            <person name="Touchman J.W."/>
        </authorList>
    </citation>
    <scope>NUCLEOTIDE SEQUENCE [LARGE SCALE GENOMIC DNA]</scope>
    <source>
        <strain evidence="2">MBIC 11017</strain>
    </source>
</reference>
<proteinExistence type="predicted"/>
<dbReference type="KEGG" id="amr:AM1_5558"/>
<dbReference type="HOGENOM" id="CLU_3075596_0_0_3"/>
<dbReference type="EMBL" id="CP000828">
    <property type="protein sequence ID" value="ABW30511.1"/>
    <property type="molecule type" value="Genomic_DNA"/>
</dbReference>
<gene>
    <name evidence="1" type="ordered locus">AM1_5558</name>
</gene>
<sequence length="52" mass="5727">MASHSYDLLPIQNRSEIDQILKTIFAEAPDIVTSAISLPGRFGSTRASFVDF</sequence>
<dbReference type="Proteomes" id="UP000000268">
    <property type="component" value="Chromosome"/>
</dbReference>
<evidence type="ECO:0000313" key="2">
    <source>
        <dbReference type="Proteomes" id="UP000000268"/>
    </source>
</evidence>